<name>A0ABY9R0P9_9BACT</name>
<reference evidence="2" key="1">
    <citation type="submission" date="2023-09" db="EMBL/GenBank/DDBJ databases">
        <authorList>
            <consortium name="CW5 consortium"/>
            <person name="Lu C.-W."/>
        </authorList>
    </citation>
    <scope>NUCLEOTIDE SEQUENCE</scope>
    <source>
        <strain evidence="2">KPS</strain>
    </source>
</reference>
<sequence length="262" mass="29237">MEQLAPFVFDDSLVRVHVDADQRPWFVAKDVCRVLDIANHNDALSSLDDDEKDGVGITDPMGRQQTVRTVSESGLYSLVFRSRKPEARRFRKWVTADVLPSLRRTGRYGPEQSAQQPALPDAARRLKPAVRASVLHCAVQVAKMGGGTPQEVDDLYLRYCAMVATPYEAGTPPALQQAALAGADAAQARQLVRQWAQDRGLWPVRRRTARKVQCARLYDDFTAWCAGQGTQVGLRAFGTAMRTLFRVHASNKTWYFVNMDTG</sequence>
<dbReference type="Proteomes" id="UP001180616">
    <property type="component" value="Chromosome"/>
</dbReference>
<protein>
    <submittedName>
        <fullName evidence="2">Bro-N domain-containing protein</fullName>
    </submittedName>
</protein>
<keyword evidence="3" id="KW-1185">Reference proteome</keyword>
<dbReference type="RefSeq" id="WP_309540501.1">
    <property type="nucleotide sequence ID" value="NZ_CP133659.1"/>
</dbReference>
<dbReference type="PANTHER" id="PTHR36180">
    <property type="entry name" value="DNA-BINDING PROTEIN-RELATED-RELATED"/>
    <property type="match status" value="1"/>
</dbReference>
<feature type="domain" description="Bro-N" evidence="1">
    <location>
        <begin position="1"/>
        <end position="106"/>
    </location>
</feature>
<evidence type="ECO:0000259" key="1">
    <source>
        <dbReference type="PROSITE" id="PS51750"/>
    </source>
</evidence>
<dbReference type="SMART" id="SM01040">
    <property type="entry name" value="Bro-N"/>
    <property type="match status" value="1"/>
</dbReference>
<organism evidence="2 3">
    <name type="scientific">Nitratidesulfovibrio liaohensis</name>
    <dbReference type="NCBI Taxonomy" id="2604158"/>
    <lineage>
        <taxon>Bacteria</taxon>
        <taxon>Pseudomonadati</taxon>
        <taxon>Thermodesulfobacteriota</taxon>
        <taxon>Desulfovibrionia</taxon>
        <taxon>Desulfovibrionales</taxon>
        <taxon>Desulfovibrionaceae</taxon>
        <taxon>Nitratidesulfovibrio</taxon>
    </lineage>
</organism>
<evidence type="ECO:0000313" key="3">
    <source>
        <dbReference type="Proteomes" id="UP001180616"/>
    </source>
</evidence>
<proteinExistence type="predicted"/>
<dbReference type="Pfam" id="PF02498">
    <property type="entry name" value="Bro-N"/>
    <property type="match status" value="1"/>
</dbReference>
<dbReference type="InterPro" id="IPR003497">
    <property type="entry name" value="BRO_N_domain"/>
</dbReference>
<gene>
    <name evidence="2" type="ORF">KPS_002420</name>
</gene>
<evidence type="ECO:0000313" key="2">
    <source>
        <dbReference type="EMBL" id="WMW64408.1"/>
    </source>
</evidence>
<dbReference type="PROSITE" id="PS51750">
    <property type="entry name" value="BRO_N"/>
    <property type="match status" value="1"/>
</dbReference>
<dbReference type="PANTHER" id="PTHR36180:SF2">
    <property type="entry name" value="BRO FAMILY PROTEIN"/>
    <property type="match status" value="1"/>
</dbReference>
<dbReference type="EMBL" id="CP133659">
    <property type="protein sequence ID" value="WMW64408.1"/>
    <property type="molecule type" value="Genomic_DNA"/>
</dbReference>
<accession>A0ABY9R0P9</accession>